<name>A0AA95MW57_9BACI</name>
<dbReference type="GO" id="GO:0046872">
    <property type="term" value="F:metal ion binding"/>
    <property type="evidence" value="ECO:0007669"/>
    <property type="project" value="UniProtKB-KW"/>
</dbReference>
<evidence type="ECO:0000256" key="2">
    <source>
        <dbReference type="ARBA" id="ARBA00023239"/>
    </source>
</evidence>
<dbReference type="GO" id="GO:0016832">
    <property type="term" value="F:aldehyde-lyase activity"/>
    <property type="evidence" value="ECO:0007669"/>
    <property type="project" value="TreeGrafter"/>
</dbReference>
<evidence type="ECO:0000256" key="1">
    <source>
        <dbReference type="ARBA" id="ARBA00022723"/>
    </source>
</evidence>
<dbReference type="Proteomes" id="UP001178288">
    <property type="component" value="Chromosome"/>
</dbReference>
<dbReference type="KEGG" id="nnv:QNH39_13555"/>
<dbReference type="Pfam" id="PF00596">
    <property type="entry name" value="Aldolase_II"/>
    <property type="match status" value="1"/>
</dbReference>
<organism evidence="4 5">
    <name type="scientific">Neobacillus novalis</name>
    <dbReference type="NCBI Taxonomy" id="220687"/>
    <lineage>
        <taxon>Bacteria</taxon>
        <taxon>Bacillati</taxon>
        <taxon>Bacillota</taxon>
        <taxon>Bacilli</taxon>
        <taxon>Bacillales</taxon>
        <taxon>Bacillaceae</taxon>
        <taxon>Neobacillus</taxon>
    </lineage>
</organism>
<proteinExistence type="predicted"/>
<dbReference type="RefSeq" id="WP_066087246.1">
    <property type="nucleotide sequence ID" value="NZ_CP126114.1"/>
</dbReference>
<evidence type="ECO:0000313" key="5">
    <source>
        <dbReference type="Proteomes" id="UP001178288"/>
    </source>
</evidence>
<keyword evidence="1" id="KW-0479">Metal-binding</keyword>
<dbReference type="PANTHER" id="PTHR22789">
    <property type="entry name" value="FUCULOSE PHOSPHATE ALDOLASE"/>
    <property type="match status" value="1"/>
</dbReference>
<sequence length="266" mass="29771">MITEIKYKKQICDMGKRIYEKGFVAANDGNISIRVSDNEFLITPTGVSKGFMTPEMIIKVDGQGNVLEGIPPFRPTSEMKMHLRIYQVRQDIQAVVHVHPPYATAFAIAGIPLDQAIMPESVVYLGTIPVAEYGTPSTNEIPDAVQKFVHHHQGVLLENHGALTWGKDLEHAYYLMESLEFTAKINWIAKQMNGDRELSKKHVQSLVELKTKMGINSKSPIGAETAEGIHAQKITPPLEQSLSEHDINLIVEKVTKNVLEEMKKLF</sequence>
<dbReference type="InterPro" id="IPR001303">
    <property type="entry name" value="Aldolase_II/adducin_N"/>
</dbReference>
<dbReference type="SUPFAM" id="SSF53639">
    <property type="entry name" value="AraD/HMP-PK domain-like"/>
    <property type="match status" value="1"/>
</dbReference>
<evidence type="ECO:0000259" key="3">
    <source>
        <dbReference type="SMART" id="SM01007"/>
    </source>
</evidence>
<accession>A0AA95MW57</accession>
<keyword evidence="5" id="KW-1185">Reference proteome</keyword>
<dbReference type="InterPro" id="IPR036409">
    <property type="entry name" value="Aldolase_II/adducin_N_sf"/>
</dbReference>
<dbReference type="GO" id="GO:0005829">
    <property type="term" value="C:cytosol"/>
    <property type="evidence" value="ECO:0007669"/>
    <property type="project" value="TreeGrafter"/>
</dbReference>
<keyword evidence="2" id="KW-0456">Lyase</keyword>
<dbReference type="AlphaFoldDB" id="A0AA95MW57"/>
<dbReference type="EMBL" id="CP126114">
    <property type="protein sequence ID" value="WHY88793.1"/>
    <property type="molecule type" value="Genomic_DNA"/>
</dbReference>
<reference evidence="4" key="1">
    <citation type="submission" date="2023-05" db="EMBL/GenBank/DDBJ databases">
        <title>Comparative genomics of Bacillaceae isolates and their secondary metabolite potential.</title>
        <authorList>
            <person name="Song L."/>
            <person name="Nielsen L.J."/>
            <person name="Mohite O."/>
            <person name="Xu X."/>
            <person name="Weber T."/>
            <person name="Kovacs A.T."/>
        </authorList>
    </citation>
    <scope>NUCLEOTIDE SEQUENCE</scope>
    <source>
        <strain evidence="4">XLM17</strain>
    </source>
</reference>
<dbReference type="InterPro" id="IPR050197">
    <property type="entry name" value="Aldolase_class_II_sugar_metab"/>
</dbReference>
<feature type="domain" description="Class II aldolase/adducin N-terminal" evidence="3">
    <location>
        <begin position="9"/>
        <end position="187"/>
    </location>
</feature>
<protein>
    <submittedName>
        <fullName evidence="4">Class II aldolase/adducin family protein</fullName>
    </submittedName>
</protein>
<dbReference type="Gene3D" id="3.40.225.10">
    <property type="entry name" value="Class II aldolase/adducin N-terminal domain"/>
    <property type="match status" value="1"/>
</dbReference>
<dbReference type="SMART" id="SM01007">
    <property type="entry name" value="Aldolase_II"/>
    <property type="match status" value="1"/>
</dbReference>
<evidence type="ECO:0000313" key="4">
    <source>
        <dbReference type="EMBL" id="WHY88793.1"/>
    </source>
</evidence>
<dbReference type="PANTHER" id="PTHR22789:SF0">
    <property type="entry name" value="3-OXO-TETRONATE 4-PHOSPHATE DECARBOXYLASE-RELATED"/>
    <property type="match status" value="1"/>
</dbReference>
<gene>
    <name evidence="4" type="ORF">QNH39_13555</name>
</gene>
<dbReference type="GO" id="GO:0019323">
    <property type="term" value="P:pentose catabolic process"/>
    <property type="evidence" value="ECO:0007669"/>
    <property type="project" value="TreeGrafter"/>
</dbReference>